<protein>
    <submittedName>
        <fullName evidence="5">Uncharacterized protein</fullName>
    </submittedName>
</protein>
<feature type="transmembrane region" description="Helical" evidence="4">
    <location>
        <begin position="210"/>
        <end position="226"/>
    </location>
</feature>
<dbReference type="PANTHER" id="PTHR44227:SF3">
    <property type="entry name" value="PROTEIN O-MANNOSYL-TRANSFERASE TMTC4"/>
    <property type="match status" value="1"/>
</dbReference>
<evidence type="ECO:0000313" key="5">
    <source>
        <dbReference type="EMBL" id="OAI06428.1"/>
    </source>
</evidence>
<dbReference type="InterPro" id="IPR052346">
    <property type="entry name" value="O-mannosyl-transferase_TMTC"/>
</dbReference>
<feature type="transmembrane region" description="Helical" evidence="4">
    <location>
        <begin position="136"/>
        <end position="156"/>
    </location>
</feature>
<feature type="transmembrane region" description="Helical" evidence="4">
    <location>
        <begin position="106"/>
        <end position="124"/>
    </location>
</feature>
<dbReference type="PANTHER" id="PTHR44227">
    <property type="match status" value="1"/>
</dbReference>
<dbReference type="AlphaFoldDB" id="A0A177MKV4"/>
<feature type="transmembrane region" description="Helical" evidence="4">
    <location>
        <begin position="162"/>
        <end position="179"/>
    </location>
</feature>
<evidence type="ECO:0000256" key="1">
    <source>
        <dbReference type="ARBA" id="ARBA00022737"/>
    </source>
</evidence>
<dbReference type="SMART" id="SM00028">
    <property type="entry name" value="TPR"/>
    <property type="match status" value="2"/>
</dbReference>
<feature type="transmembrane region" description="Helical" evidence="4">
    <location>
        <begin position="12"/>
        <end position="33"/>
    </location>
</feature>
<evidence type="ECO:0000256" key="4">
    <source>
        <dbReference type="SAM" id="Phobius"/>
    </source>
</evidence>
<dbReference type="InterPro" id="IPR011990">
    <property type="entry name" value="TPR-like_helical_dom_sf"/>
</dbReference>
<dbReference type="PROSITE" id="PS50005">
    <property type="entry name" value="TPR"/>
    <property type="match status" value="1"/>
</dbReference>
<organism evidence="5 6">
    <name type="scientific">Methylomonas methanica</name>
    <dbReference type="NCBI Taxonomy" id="421"/>
    <lineage>
        <taxon>Bacteria</taxon>
        <taxon>Pseudomonadati</taxon>
        <taxon>Pseudomonadota</taxon>
        <taxon>Gammaproteobacteria</taxon>
        <taxon>Methylococcales</taxon>
        <taxon>Methylococcaceae</taxon>
        <taxon>Methylomonas</taxon>
    </lineage>
</organism>
<evidence type="ECO:0000313" key="6">
    <source>
        <dbReference type="Proteomes" id="UP000077763"/>
    </source>
</evidence>
<evidence type="ECO:0000256" key="3">
    <source>
        <dbReference type="PROSITE-ProRule" id="PRU00339"/>
    </source>
</evidence>
<accession>A0A177MKV4</accession>
<feature type="transmembrane region" description="Helical" evidence="4">
    <location>
        <begin position="238"/>
        <end position="257"/>
    </location>
</feature>
<keyword evidence="4" id="KW-0472">Membrane</keyword>
<proteinExistence type="predicted"/>
<keyword evidence="1" id="KW-0677">Repeat</keyword>
<dbReference type="Proteomes" id="UP000077763">
    <property type="component" value="Unassembled WGS sequence"/>
</dbReference>
<dbReference type="RefSeq" id="WP_064036062.1">
    <property type="nucleotide sequence ID" value="NZ_LUUH01000036.1"/>
</dbReference>
<sequence>MRQFSDLSRVFLPVKSTWLILFVLFGLIASVYLPGRAGPFLADDYPNILDNNGVLLKDLSANELASAWAANTSGLFKRPLASLSFALNYYFAGQQFDRAAFKLTNISIHIVNSFLVFFLSRLLFRIATPNFPAQKLAFFTALIWALHPLQLTSVLYVVQRMASLSTLFMLSGLLVFLKGRLQVEQPFGIVLMVVGCVSGTLMGLLAKENALLLPILIFVCELTLLPSTSPNTRVRVGIYYSITVLLPVLLGAGYLLVHPNYVLDGYLSRDFSLPERLMTEARVVFYYLRLLFCPENAELGLFHDDFLLSKGFFEPKSTALAVIALVALLGVVIKNIYKKKWLFFNFAVLWFLIGQSMESSIFALELIYEHRNYLPSIGIVIAVVAFVYELLSKKISNGLLNSLFTCLVISLAVATYMRASIWSKLDSFSYFEARNHPLSARANSMYANSFELKNGPNELSYKHYLLASQLDTYEVSTLIEVYLELNRLIYFHDPNKDRVDAVMPLRYDDPLVLDGNYMKALKALVSQEINRRISARSHPLRTLVSMRTVTNCLINGDYECQTIGPDLISWIDTALTQSTFFDVAMMHMIKAKIYFNQGNTAEAMASVNKALELSPNRMYFYAEKASLLIKLNAYQEAEQTLKEAESRQVANGFDLKEFQSLRDLMADSHEQITH</sequence>
<evidence type="ECO:0000256" key="2">
    <source>
        <dbReference type="ARBA" id="ARBA00022803"/>
    </source>
</evidence>
<keyword evidence="2 3" id="KW-0802">TPR repeat</keyword>
<dbReference type="InterPro" id="IPR019734">
    <property type="entry name" value="TPR_rpt"/>
</dbReference>
<dbReference type="Pfam" id="PF13181">
    <property type="entry name" value="TPR_8"/>
    <property type="match status" value="1"/>
</dbReference>
<dbReference type="SUPFAM" id="SSF48452">
    <property type="entry name" value="TPR-like"/>
    <property type="match status" value="1"/>
</dbReference>
<gene>
    <name evidence="5" type="ORF">A1353_09395</name>
</gene>
<dbReference type="Gene3D" id="1.25.40.10">
    <property type="entry name" value="Tetratricopeptide repeat domain"/>
    <property type="match status" value="1"/>
</dbReference>
<feature type="repeat" description="TPR" evidence="3">
    <location>
        <begin position="584"/>
        <end position="617"/>
    </location>
</feature>
<keyword evidence="4" id="KW-1133">Transmembrane helix</keyword>
<feature type="transmembrane region" description="Helical" evidence="4">
    <location>
        <begin position="398"/>
        <end position="417"/>
    </location>
</feature>
<name>A0A177MKV4_METMH</name>
<feature type="transmembrane region" description="Helical" evidence="4">
    <location>
        <begin position="344"/>
        <end position="367"/>
    </location>
</feature>
<comment type="caution">
    <text evidence="5">The sequence shown here is derived from an EMBL/GenBank/DDBJ whole genome shotgun (WGS) entry which is preliminary data.</text>
</comment>
<keyword evidence="4" id="KW-0812">Transmembrane</keyword>
<reference evidence="5 6" key="1">
    <citation type="submission" date="2016-03" db="EMBL/GenBank/DDBJ databases">
        <authorList>
            <person name="Ploux O."/>
        </authorList>
    </citation>
    <scope>NUCLEOTIDE SEQUENCE [LARGE SCALE GENOMIC DNA]</scope>
    <source>
        <strain evidence="5 6">R-45371</strain>
    </source>
</reference>
<feature type="transmembrane region" description="Helical" evidence="4">
    <location>
        <begin position="186"/>
        <end position="204"/>
    </location>
</feature>
<feature type="transmembrane region" description="Helical" evidence="4">
    <location>
        <begin position="373"/>
        <end position="391"/>
    </location>
</feature>
<feature type="transmembrane region" description="Helical" evidence="4">
    <location>
        <begin position="318"/>
        <end position="337"/>
    </location>
</feature>
<dbReference type="EMBL" id="LUUH01000036">
    <property type="protein sequence ID" value="OAI06428.1"/>
    <property type="molecule type" value="Genomic_DNA"/>
</dbReference>